<organism evidence="4 5">
    <name type="scientific">Lentinus brumalis</name>
    <dbReference type="NCBI Taxonomy" id="2498619"/>
    <lineage>
        <taxon>Eukaryota</taxon>
        <taxon>Fungi</taxon>
        <taxon>Dikarya</taxon>
        <taxon>Basidiomycota</taxon>
        <taxon>Agaricomycotina</taxon>
        <taxon>Agaricomycetes</taxon>
        <taxon>Polyporales</taxon>
        <taxon>Polyporaceae</taxon>
        <taxon>Lentinus</taxon>
    </lineage>
</organism>
<name>A0A371CPU9_9APHY</name>
<evidence type="ECO:0000256" key="1">
    <source>
        <dbReference type="ARBA" id="ARBA00022729"/>
    </source>
</evidence>
<feature type="signal peptide" evidence="2">
    <location>
        <begin position="1"/>
        <end position="19"/>
    </location>
</feature>
<sequence length="112" mass="11393">MRFSAVIFAALSAASFGHAQTSFTGGEATFYFPSGVGYFPGAGDDPTANPMCGLQMVVTGPDGKSVTVTVADTCPSCAPGSVELTPAAFLQLANLEVGIIPGISWTLIESDI</sequence>
<dbReference type="AlphaFoldDB" id="A0A371CPU9"/>
<dbReference type="OrthoDB" id="406505at2759"/>
<evidence type="ECO:0000259" key="3">
    <source>
        <dbReference type="Pfam" id="PF03330"/>
    </source>
</evidence>
<evidence type="ECO:0000256" key="2">
    <source>
        <dbReference type="SAM" id="SignalP"/>
    </source>
</evidence>
<dbReference type="InterPro" id="IPR051477">
    <property type="entry name" value="Expansin_CellWall"/>
</dbReference>
<protein>
    <submittedName>
        <fullName evidence="4">Barwin-like endoglucanase</fullName>
    </submittedName>
</protein>
<dbReference type="CDD" id="cd22191">
    <property type="entry name" value="DPBB_RlpA_EXP_N-like"/>
    <property type="match status" value="1"/>
</dbReference>
<dbReference type="InterPro" id="IPR036908">
    <property type="entry name" value="RlpA-like_sf"/>
</dbReference>
<dbReference type="Proteomes" id="UP000256964">
    <property type="component" value="Unassembled WGS sequence"/>
</dbReference>
<reference evidence="4 5" key="1">
    <citation type="journal article" date="2018" name="Biotechnol. Biofuels">
        <title>Integrative visual omics of the white-rot fungus Polyporus brumalis exposes the biotechnological potential of its oxidative enzymes for delignifying raw plant biomass.</title>
        <authorList>
            <person name="Miyauchi S."/>
            <person name="Rancon A."/>
            <person name="Drula E."/>
            <person name="Hage H."/>
            <person name="Chaduli D."/>
            <person name="Favel A."/>
            <person name="Grisel S."/>
            <person name="Henrissat B."/>
            <person name="Herpoel-Gimbert I."/>
            <person name="Ruiz-Duenas F.J."/>
            <person name="Chevret D."/>
            <person name="Hainaut M."/>
            <person name="Lin J."/>
            <person name="Wang M."/>
            <person name="Pangilinan J."/>
            <person name="Lipzen A."/>
            <person name="Lesage-Meessen L."/>
            <person name="Navarro D."/>
            <person name="Riley R."/>
            <person name="Grigoriev I.V."/>
            <person name="Zhou S."/>
            <person name="Raouche S."/>
            <person name="Rosso M.N."/>
        </authorList>
    </citation>
    <scope>NUCLEOTIDE SEQUENCE [LARGE SCALE GENOMIC DNA]</scope>
    <source>
        <strain evidence="4 5">BRFM 1820</strain>
    </source>
</reference>
<dbReference type="SUPFAM" id="SSF50685">
    <property type="entry name" value="Barwin-like endoglucanases"/>
    <property type="match status" value="1"/>
</dbReference>
<keyword evidence="5" id="KW-1185">Reference proteome</keyword>
<proteinExistence type="predicted"/>
<dbReference type="PANTHER" id="PTHR31836:SF28">
    <property type="entry name" value="SRCR DOMAIN-CONTAINING PROTEIN-RELATED"/>
    <property type="match status" value="1"/>
</dbReference>
<dbReference type="EMBL" id="KZ857487">
    <property type="protein sequence ID" value="RDX42316.1"/>
    <property type="molecule type" value="Genomic_DNA"/>
</dbReference>
<dbReference type="Pfam" id="PF03330">
    <property type="entry name" value="DPBB_1"/>
    <property type="match status" value="1"/>
</dbReference>
<dbReference type="Gene3D" id="2.40.40.10">
    <property type="entry name" value="RlpA-like domain"/>
    <property type="match status" value="1"/>
</dbReference>
<feature type="domain" description="RlpA-like protein double-psi beta-barrel" evidence="3">
    <location>
        <begin position="47"/>
        <end position="101"/>
    </location>
</feature>
<dbReference type="STRING" id="139420.A0A371CPU9"/>
<feature type="chain" id="PRO_5016779044" evidence="2">
    <location>
        <begin position="20"/>
        <end position="112"/>
    </location>
</feature>
<keyword evidence="1 2" id="KW-0732">Signal</keyword>
<dbReference type="InterPro" id="IPR009009">
    <property type="entry name" value="RlpA-like_DPBB"/>
</dbReference>
<gene>
    <name evidence="4" type="ORF">OH76DRAFT_1422583</name>
</gene>
<accession>A0A371CPU9</accession>
<evidence type="ECO:0000313" key="4">
    <source>
        <dbReference type="EMBL" id="RDX42316.1"/>
    </source>
</evidence>
<dbReference type="PANTHER" id="PTHR31836">
    <property type="match status" value="1"/>
</dbReference>
<evidence type="ECO:0000313" key="5">
    <source>
        <dbReference type="Proteomes" id="UP000256964"/>
    </source>
</evidence>